<dbReference type="InterPro" id="IPR013783">
    <property type="entry name" value="Ig-like_fold"/>
</dbReference>
<dbReference type="Ensembl" id="ENSSFOT00015071981.1">
    <property type="protein sequence ID" value="ENSSFOP00015070904.1"/>
    <property type="gene ID" value="ENSSFOG00015027336.1"/>
</dbReference>
<dbReference type="PANTHER" id="PTHR23268">
    <property type="entry name" value="T-CELL RECEPTOR BETA CHAIN"/>
    <property type="match status" value="1"/>
</dbReference>
<dbReference type="SMART" id="SM00406">
    <property type="entry name" value="IGv"/>
    <property type="match status" value="1"/>
</dbReference>
<dbReference type="GeneTree" id="ENSGT01110000267406"/>
<organism evidence="4 5">
    <name type="scientific">Scleropages formosus</name>
    <name type="common">Asian bonytongue</name>
    <name type="synonym">Osteoglossum formosum</name>
    <dbReference type="NCBI Taxonomy" id="113540"/>
    <lineage>
        <taxon>Eukaryota</taxon>
        <taxon>Metazoa</taxon>
        <taxon>Chordata</taxon>
        <taxon>Craniata</taxon>
        <taxon>Vertebrata</taxon>
        <taxon>Euteleostomi</taxon>
        <taxon>Actinopterygii</taxon>
        <taxon>Neopterygii</taxon>
        <taxon>Teleostei</taxon>
        <taxon>Osteoglossocephala</taxon>
        <taxon>Osteoglossomorpha</taxon>
        <taxon>Osteoglossiformes</taxon>
        <taxon>Osteoglossidae</taxon>
        <taxon>Scleropages</taxon>
    </lineage>
</organism>
<dbReference type="AlphaFoldDB" id="A0A8C9W7C1"/>
<evidence type="ECO:0000256" key="2">
    <source>
        <dbReference type="ARBA" id="ARBA00022859"/>
    </source>
</evidence>
<dbReference type="GO" id="GO:0007166">
    <property type="term" value="P:cell surface receptor signaling pathway"/>
    <property type="evidence" value="ECO:0007669"/>
    <property type="project" value="TreeGrafter"/>
</dbReference>
<protein>
    <recommendedName>
        <fullName evidence="3">Immunoglobulin V-set domain-containing protein</fullName>
    </recommendedName>
</protein>
<evidence type="ECO:0000313" key="4">
    <source>
        <dbReference type="Ensembl" id="ENSSFOP00015070904.1"/>
    </source>
</evidence>
<dbReference type="OrthoDB" id="9049585at2759"/>
<feature type="domain" description="Immunoglobulin V-set" evidence="3">
    <location>
        <begin position="39"/>
        <end position="115"/>
    </location>
</feature>
<dbReference type="Proteomes" id="UP000694397">
    <property type="component" value="Chromosome 15"/>
</dbReference>
<reference evidence="4" key="3">
    <citation type="submission" date="2025-09" db="UniProtKB">
        <authorList>
            <consortium name="Ensembl"/>
        </authorList>
    </citation>
    <scope>IDENTIFICATION</scope>
</reference>
<dbReference type="PANTHER" id="PTHR23268:SF102">
    <property type="entry name" value="IMMUNOGLOBULIN V-SET DOMAIN-CONTAINING PROTEIN"/>
    <property type="match status" value="1"/>
</dbReference>
<dbReference type="GO" id="GO:0002376">
    <property type="term" value="P:immune system process"/>
    <property type="evidence" value="ECO:0007669"/>
    <property type="project" value="UniProtKB-KW"/>
</dbReference>
<evidence type="ECO:0000256" key="1">
    <source>
        <dbReference type="ARBA" id="ARBA00022729"/>
    </source>
</evidence>
<evidence type="ECO:0000313" key="5">
    <source>
        <dbReference type="Proteomes" id="UP000694397"/>
    </source>
</evidence>
<dbReference type="GO" id="GO:0005886">
    <property type="term" value="C:plasma membrane"/>
    <property type="evidence" value="ECO:0007669"/>
    <property type="project" value="TreeGrafter"/>
</dbReference>
<evidence type="ECO:0000259" key="3">
    <source>
        <dbReference type="SMART" id="SM00406"/>
    </source>
</evidence>
<dbReference type="InterPro" id="IPR050413">
    <property type="entry name" value="TCR_beta_variable"/>
</dbReference>
<reference evidence="4" key="2">
    <citation type="submission" date="2025-08" db="UniProtKB">
        <authorList>
            <consortium name="Ensembl"/>
        </authorList>
    </citation>
    <scope>IDENTIFICATION</scope>
</reference>
<dbReference type="Gene3D" id="2.60.40.10">
    <property type="entry name" value="Immunoglobulins"/>
    <property type="match status" value="1"/>
</dbReference>
<proteinExistence type="predicted"/>
<dbReference type="Pfam" id="PF07686">
    <property type="entry name" value="V-set"/>
    <property type="match status" value="1"/>
</dbReference>
<keyword evidence="1" id="KW-0732">Signal</keyword>
<name>A0A8C9W7C1_SCLFO</name>
<sequence length="120" mass="13302">VPPRPRVGQAVLKMCVCCHSDGTDVSQLPTTLSLHKGQNAEMNCTHNKGLAFRDMYWYRQRPGENIELIVYTSVGLDPDYGKFDKNKFGAVKKEATSGFFTVKNLEAEDSGVCTKTLATK</sequence>
<dbReference type="InterPro" id="IPR036179">
    <property type="entry name" value="Ig-like_dom_sf"/>
</dbReference>
<reference evidence="4 5" key="1">
    <citation type="submission" date="2019-04" db="EMBL/GenBank/DDBJ databases">
        <authorList>
            <consortium name="Wellcome Sanger Institute Data Sharing"/>
        </authorList>
    </citation>
    <scope>NUCLEOTIDE SEQUENCE [LARGE SCALE GENOMIC DNA]</scope>
</reference>
<accession>A0A8C9W7C1</accession>
<keyword evidence="5" id="KW-1185">Reference proteome</keyword>
<dbReference type="SUPFAM" id="SSF48726">
    <property type="entry name" value="Immunoglobulin"/>
    <property type="match status" value="1"/>
</dbReference>
<keyword evidence="2" id="KW-0391">Immunity</keyword>
<dbReference type="InterPro" id="IPR013106">
    <property type="entry name" value="Ig_V-set"/>
</dbReference>